<comment type="caution">
    <text evidence="1">The sequence shown here is derived from an EMBL/GenBank/DDBJ whole genome shotgun (WGS) entry which is preliminary data.</text>
</comment>
<dbReference type="AlphaFoldDB" id="A0A3E4ZAJ1"/>
<accession>A0A3E4ZAJ1</accession>
<dbReference type="EMBL" id="QSTW01000005">
    <property type="protein sequence ID" value="RGM92099.1"/>
    <property type="molecule type" value="Genomic_DNA"/>
</dbReference>
<proteinExistence type="predicted"/>
<name>A0A3E4ZAJ1_9BACT</name>
<evidence type="ECO:0000313" key="2">
    <source>
        <dbReference type="Proteomes" id="UP000260814"/>
    </source>
</evidence>
<reference evidence="1 2" key="1">
    <citation type="submission" date="2018-08" db="EMBL/GenBank/DDBJ databases">
        <title>A genome reference for cultivated species of the human gut microbiota.</title>
        <authorList>
            <person name="Zou Y."/>
            <person name="Xue W."/>
            <person name="Luo G."/>
        </authorList>
    </citation>
    <scope>NUCLEOTIDE SEQUENCE [LARGE SCALE GENOMIC DNA]</scope>
    <source>
        <strain evidence="1 2">OM06-2</strain>
    </source>
</reference>
<dbReference type="RefSeq" id="WP_117701522.1">
    <property type="nucleotide sequence ID" value="NZ_QSTW01000005.1"/>
</dbReference>
<dbReference type="Proteomes" id="UP000260814">
    <property type="component" value="Unassembled WGS sequence"/>
</dbReference>
<organism evidence="1 2">
    <name type="scientific">Phocaeicola plebeius</name>
    <dbReference type="NCBI Taxonomy" id="310297"/>
    <lineage>
        <taxon>Bacteria</taxon>
        <taxon>Pseudomonadati</taxon>
        <taxon>Bacteroidota</taxon>
        <taxon>Bacteroidia</taxon>
        <taxon>Bacteroidales</taxon>
        <taxon>Bacteroidaceae</taxon>
        <taxon>Phocaeicola</taxon>
    </lineage>
</organism>
<protein>
    <submittedName>
        <fullName evidence="1">Sulfide:quinone reductase</fullName>
    </submittedName>
</protein>
<evidence type="ECO:0000313" key="1">
    <source>
        <dbReference type="EMBL" id="RGM92099.1"/>
    </source>
</evidence>
<sequence>MNDMINERDKEFANEFSHFVNGKMCSASKVGAEFANDHRFLVNEKFKVMMAFMEQLAINYQKGYYDLRNEWACTLAHAAIEALREQQLYYPSSSEYSPNK</sequence>
<gene>
    <name evidence="1" type="ORF">DXB87_06305</name>
</gene>